<protein>
    <submittedName>
        <fullName evidence="2">Uncharacterized protein</fullName>
    </submittedName>
</protein>
<name>A0A1Q5SQN3_9EURO</name>
<dbReference type="STRING" id="1316194.A0A1Q5SQN3"/>
<gene>
    <name evidence="2" type="ORF">PENSUB_13440</name>
</gene>
<dbReference type="AlphaFoldDB" id="A0A1Q5SQN3"/>
<evidence type="ECO:0000313" key="2">
    <source>
        <dbReference type="EMBL" id="OKO90307.1"/>
    </source>
</evidence>
<evidence type="ECO:0000313" key="3">
    <source>
        <dbReference type="Proteomes" id="UP000186955"/>
    </source>
</evidence>
<proteinExistence type="predicted"/>
<dbReference type="OrthoDB" id="5431239at2759"/>
<dbReference type="EMBL" id="MNBE01000758">
    <property type="protein sequence ID" value="OKO90307.1"/>
    <property type="molecule type" value="Genomic_DNA"/>
</dbReference>
<reference evidence="2 3" key="1">
    <citation type="submission" date="2016-10" db="EMBL/GenBank/DDBJ databases">
        <title>Genome sequence of the ascomycete fungus Penicillium subrubescens.</title>
        <authorList>
            <person name="De Vries R.P."/>
            <person name="Peng M."/>
            <person name="Dilokpimol A."/>
            <person name="Hilden K."/>
            <person name="Makela M.R."/>
            <person name="Grigoriev I."/>
            <person name="Riley R."/>
            <person name="Granchi Z."/>
        </authorList>
    </citation>
    <scope>NUCLEOTIDE SEQUENCE [LARGE SCALE GENOMIC DNA]</scope>
    <source>
        <strain evidence="2 3">CBS 132785</strain>
    </source>
</reference>
<comment type="caution">
    <text evidence="2">The sequence shown here is derived from an EMBL/GenBank/DDBJ whole genome shotgun (WGS) entry which is preliminary data.</text>
</comment>
<sequence length="843" mass="95991">MQQFPSGPDEIQVPWEQVPKYSLDALPDPPDDYMFLGRPYNSNWSKIRTPLLYQLRIFAKLFLWGFECGTDSKGAIHKSLAKLNYYMRPEYQFRTQDEMFDLSRDGGPRLLRYTIRPTPFPVSRHYPGLLTEDEMRQLGAEHYARPADAPADLDDKFIFQFLLPPHTPMTLPAIPQPPQLSQLVEGAQQSQAPEPQKYKYLNDFNPNPVREAIEKAMVNLCYKKLERHPHAPTMAPVGTRVAVSNNDLGIVQVGTHTTVSEVRLNPHTHKFDPAGFPFPYRGRGPVWADGSCAIDTVIVIGMLTQAGCTMIDRENGMEEKFTEIEKAYIQVTNMNWDAFDDKVSIELRHSFYNLLCDHIPDIKRGESVPPWVVWAESTRNFAQFQVKYFEEPKDACSMCERVETERIPVVGNCLNPYKQDGDNQGVEMSKLIERAWSLEPIHYSCGYCLEPKGPSRLRYVTELPLRLVVTAGSSFRVLGHTQNQKLVYRDADGNIQTAVYRWMGGVYYKNDHVRVFWNDSERGEFDMGNLRKYDGQDAGGVIIGNVSPYSREERVAPEWLQEGLPVAMYELVINPSQDMLHAAAETITEMSNLIAQDKPFLVQHYPWFPLVERKSPYLPLERILPDTGERYYEKALTPTPEVQQPQNTDMNEVLAEQLAEWRMQSGTDVLESLNAEMEQMDPGLLQRLAHSEPLFSSFNDDPNDLINHLEMWPEAAPPQEGGTTTFPNLPKTPTMPSAPGAPGASKSPYWNWINLSPNKNAKAGGFRSPGEKTVTVVNIRDDCRVGPSPYQLYKVPVKSIKAAMRRLSAAQLQSRSLPKKRSRLEELKDDEAGNKRTMRKSKR</sequence>
<feature type="compositionally biased region" description="Basic and acidic residues" evidence="1">
    <location>
        <begin position="823"/>
        <end position="834"/>
    </location>
</feature>
<dbReference type="Proteomes" id="UP000186955">
    <property type="component" value="Unassembled WGS sequence"/>
</dbReference>
<evidence type="ECO:0000256" key="1">
    <source>
        <dbReference type="SAM" id="MobiDB-lite"/>
    </source>
</evidence>
<keyword evidence="3" id="KW-1185">Reference proteome</keyword>
<feature type="region of interest" description="Disordered" evidence="1">
    <location>
        <begin position="715"/>
        <end position="744"/>
    </location>
</feature>
<organism evidence="2 3">
    <name type="scientific">Penicillium subrubescens</name>
    <dbReference type="NCBI Taxonomy" id="1316194"/>
    <lineage>
        <taxon>Eukaryota</taxon>
        <taxon>Fungi</taxon>
        <taxon>Dikarya</taxon>
        <taxon>Ascomycota</taxon>
        <taxon>Pezizomycotina</taxon>
        <taxon>Eurotiomycetes</taxon>
        <taxon>Eurotiomycetidae</taxon>
        <taxon>Eurotiales</taxon>
        <taxon>Aspergillaceae</taxon>
        <taxon>Penicillium</taxon>
    </lineage>
</organism>
<accession>A0A1Q5SQN3</accession>
<feature type="region of interest" description="Disordered" evidence="1">
    <location>
        <begin position="810"/>
        <end position="843"/>
    </location>
</feature>